<proteinExistence type="predicted"/>
<name>A0A2N5SQT9_9BASI</name>
<keyword evidence="4" id="KW-1185">Reference proteome</keyword>
<feature type="region of interest" description="Disordered" evidence="1">
    <location>
        <begin position="219"/>
        <end position="243"/>
    </location>
</feature>
<dbReference type="AlphaFoldDB" id="A0A2N5SQT9"/>
<dbReference type="Proteomes" id="UP000235392">
    <property type="component" value="Unassembled WGS sequence"/>
</dbReference>
<sequence length="243" mass="26828">MFKCNLHHTRHHCYSSQGDYVLDFCRVFSPQSPVYSHHVLFIQKLDWTKQSPPPQPVNNKAFSALIFAGHRAPLHTSISWVPNRNQAEDRSNGSNDHQGVVVELDYMGNRPKQISSGPLMPTIFLSPPLGPLHSRVDGPSMPNAILTPPLQPHHHQKLSVMKTPAALVLRRRSLPHPTSDQSPISCQWADSPLYAHRLASKSLTAPPPSDWAHIAKPLPAAASPEPGMASVRARGPRHLLAST</sequence>
<organism evidence="2 5">
    <name type="scientific">Puccinia coronata f. sp. avenae</name>
    <dbReference type="NCBI Taxonomy" id="200324"/>
    <lineage>
        <taxon>Eukaryota</taxon>
        <taxon>Fungi</taxon>
        <taxon>Dikarya</taxon>
        <taxon>Basidiomycota</taxon>
        <taxon>Pucciniomycotina</taxon>
        <taxon>Pucciniomycetes</taxon>
        <taxon>Pucciniales</taxon>
        <taxon>Pucciniaceae</taxon>
        <taxon>Puccinia</taxon>
    </lineage>
</organism>
<accession>A0A2N5SQT9</accession>
<evidence type="ECO:0000256" key="1">
    <source>
        <dbReference type="SAM" id="MobiDB-lite"/>
    </source>
</evidence>
<evidence type="ECO:0000313" key="5">
    <source>
        <dbReference type="Proteomes" id="UP000235392"/>
    </source>
</evidence>
<dbReference type="EMBL" id="PGCJ01000025">
    <property type="protein sequence ID" value="PLW56041.1"/>
    <property type="molecule type" value="Genomic_DNA"/>
</dbReference>
<dbReference type="EMBL" id="PGCI01000793">
    <property type="protein sequence ID" value="PLW15588.1"/>
    <property type="molecule type" value="Genomic_DNA"/>
</dbReference>
<protein>
    <submittedName>
        <fullName evidence="2">Uncharacterized protein</fullName>
    </submittedName>
</protein>
<reference evidence="4 5" key="1">
    <citation type="submission" date="2017-11" db="EMBL/GenBank/DDBJ databases">
        <title>De novo assembly and phasing of dikaryotic genomes from two isolates of Puccinia coronata f. sp. avenae, the causal agent of oat crown rust.</title>
        <authorList>
            <person name="Miller M.E."/>
            <person name="Zhang Y."/>
            <person name="Omidvar V."/>
            <person name="Sperschneider J."/>
            <person name="Schwessinger B."/>
            <person name="Raley C."/>
            <person name="Palmer J.M."/>
            <person name="Garnica D."/>
            <person name="Upadhyaya N."/>
            <person name="Rathjen J."/>
            <person name="Taylor J.M."/>
            <person name="Park R.F."/>
            <person name="Dodds P.N."/>
            <person name="Hirsch C.D."/>
            <person name="Kianian S.F."/>
            <person name="Figueroa M."/>
        </authorList>
    </citation>
    <scope>NUCLEOTIDE SEQUENCE [LARGE SCALE GENOMIC DNA]</scope>
    <source>
        <strain evidence="3">12NC29</strain>
        <strain evidence="2">12SD80</strain>
    </source>
</reference>
<dbReference type="Proteomes" id="UP000235388">
    <property type="component" value="Unassembled WGS sequence"/>
</dbReference>
<evidence type="ECO:0000313" key="4">
    <source>
        <dbReference type="Proteomes" id="UP000235388"/>
    </source>
</evidence>
<gene>
    <name evidence="3" type="ORF">PCANC_03921</name>
    <name evidence="2" type="ORF">PCASD_21783</name>
</gene>
<evidence type="ECO:0000313" key="2">
    <source>
        <dbReference type="EMBL" id="PLW15588.1"/>
    </source>
</evidence>
<comment type="caution">
    <text evidence="2">The sequence shown here is derived from an EMBL/GenBank/DDBJ whole genome shotgun (WGS) entry which is preliminary data.</text>
</comment>
<evidence type="ECO:0000313" key="3">
    <source>
        <dbReference type="EMBL" id="PLW56041.1"/>
    </source>
</evidence>